<dbReference type="SUPFAM" id="SSF53098">
    <property type="entry name" value="Ribonuclease H-like"/>
    <property type="match status" value="1"/>
</dbReference>
<dbReference type="Pfam" id="PF03652">
    <property type="entry name" value="RuvX"/>
    <property type="match status" value="1"/>
</dbReference>
<comment type="function">
    <text evidence="5">Could be a nuclease involved in processing of the 5'-end of pre-16S rRNA.</text>
</comment>
<keyword evidence="4 5" id="KW-0378">Hydrolase</keyword>
<protein>
    <recommendedName>
        <fullName evidence="5">Putative pre-16S rRNA nuclease</fullName>
        <ecNumber evidence="5">3.1.-.-</ecNumber>
    </recommendedName>
</protein>
<dbReference type="Proteomes" id="UP000467322">
    <property type="component" value="Unassembled WGS sequence"/>
</dbReference>
<evidence type="ECO:0000256" key="3">
    <source>
        <dbReference type="ARBA" id="ARBA00022722"/>
    </source>
</evidence>
<dbReference type="HAMAP" id="MF_00651">
    <property type="entry name" value="Nuclease_YqgF"/>
    <property type="match status" value="1"/>
</dbReference>
<dbReference type="CDD" id="cd16964">
    <property type="entry name" value="YqgF"/>
    <property type="match status" value="1"/>
</dbReference>
<dbReference type="Gene3D" id="3.30.420.140">
    <property type="entry name" value="YqgF/RNase H-like domain"/>
    <property type="match status" value="1"/>
</dbReference>
<keyword evidence="3 5" id="KW-0540">Nuclease</keyword>
<keyword evidence="8" id="KW-1185">Reference proteome</keyword>
<comment type="caution">
    <text evidence="7">The sequence shown here is derived from an EMBL/GenBank/DDBJ whole genome shotgun (WGS) entry which is preliminary data.</text>
</comment>
<evidence type="ECO:0000313" key="8">
    <source>
        <dbReference type="Proteomes" id="UP000467322"/>
    </source>
</evidence>
<dbReference type="AlphaFoldDB" id="A0A845M3L6"/>
<dbReference type="GO" id="GO:0016788">
    <property type="term" value="F:hydrolase activity, acting on ester bonds"/>
    <property type="evidence" value="ECO:0007669"/>
    <property type="project" value="UniProtKB-UniRule"/>
</dbReference>
<dbReference type="InterPro" id="IPR005227">
    <property type="entry name" value="YqgF"/>
</dbReference>
<evidence type="ECO:0000256" key="1">
    <source>
        <dbReference type="ARBA" id="ARBA00022490"/>
    </source>
</evidence>
<evidence type="ECO:0000256" key="4">
    <source>
        <dbReference type="ARBA" id="ARBA00022801"/>
    </source>
</evidence>
<gene>
    <name evidence="7" type="primary">ruvX</name>
    <name evidence="7" type="ORF">GQE99_08095</name>
</gene>
<dbReference type="GO" id="GO:0004518">
    <property type="term" value="F:nuclease activity"/>
    <property type="evidence" value="ECO:0007669"/>
    <property type="project" value="UniProtKB-KW"/>
</dbReference>
<name>A0A845M3L6_9RHOB</name>
<comment type="similarity">
    <text evidence="5">Belongs to the YqgF HJR family.</text>
</comment>
<evidence type="ECO:0000256" key="5">
    <source>
        <dbReference type="HAMAP-Rule" id="MF_00651"/>
    </source>
</evidence>
<dbReference type="InterPro" id="IPR012337">
    <property type="entry name" value="RNaseH-like_sf"/>
</dbReference>
<accession>A0A845M3L6</accession>
<organism evidence="7 8">
    <name type="scientific">Maritimibacter harenae</name>
    <dbReference type="NCBI Taxonomy" id="2606218"/>
    <lineage>
        <taxon>Bacteria</taxon>
        <taxon>Pseudomonadati</taxon>
        <taxon>Pseudomonadota</taxon>
        <taxon>Alphaproteobacteria</taxon>
        <taxon>Rhodobacterales</taxon>
        <taxon>Roseobacteraceae</taxon>
        <taxon>Maritimibacter</taxon>
    </lineage>
</organism>
<dbReference type="SMART" id="SM00732">
    <property type="entry name" value="YqgFc"/>
    <property type="match status" value="1"/>
</dbReference>
<reference evidence="7 8" key="1">
    <citation type="submission" date="2019-12" db="EMBL/GenBank/DDBJ databases">
        <title>Maritimibacter sp. nov. sp. isolated from sea sand.</title>
        <authorList>
            <person name="Kim J."/>
            <person name="Jeong S.E."/>
            <person name="Jung H.S."/>
            <person name="Jeon C.O."/>
        </authorList>
    </citation>
    <scope>NUCLEOTIDE SEQUENCE [LARGE SCALE GENOMIC DNA]</scope>
    <source>
        <strain evidence="7 8">DP07</strain>
    </source>
</reference>
<sequence length="184" mass="20079">MGRSARALRREPGRLRAGRKRGARCRGGSVICEEISDFAAALPPMTALAGLDYGDKTIGVAVSDGMRQVATPLETIRRGKKFTADAEKLLAILEARRISGIVLGLPRNMDGSEGPRCQKTRAFARNLARLTERPITFWDERLSTIAAERALIEADTSRAKRAGVIDHVAAGYILQGALDRMRHL</sequence>
<dbReference type="InterPro" id="IPR037027">
    <property type="entry name" value="YqgF/RNaseH-like_dom_sf"/>
</dbReference>
<evidence type="ECO:0000313" key="7">
    <source>
        <dbReference type="EMBL" id="MZR12978.1"/>
    </source>
</evidence>
<keyword evidence="1 5" id="KW-0963">Cytoplasm</keyword>
<dbReference type="InterPro" id="IPR006641">
    <property type="entry name" value="YqgF/RNaseH-like_dom"/>
</dbReference>
<dbReference type="GO" id="GO:0005829">
    <property type="term" value="C:cytosol"/>
    <property type="evidence" value="ECO:0007669"/>
    <property type="project" value="TreeGrafter"/>
</dbReference>
<dbReference type="EC" id="3.1.-.-" evidence="5"/>
<dbReference type="PANTHER" id="PTHR33317:SF4">
    <property type="entry name" value="POLYNUCLEOTIDYL TRANSFERASE, RIBONUCLEASE H-LIKE SUPERFAMILY PROTEIN"/>
    <property type="match status" value="1"/>
</dbReference>
<proteinExistence type="inferred from homology"/>
<dbReference type="NCBIfam" id="TIGR00250">
    <property type="entry name" value="RNAse_H_YqgF"/>
    <property type="match status" value="1"/>
</dbReference>
<feature type="domain" description="YqgF/RNase H-like" evidence="6">
    <location>
        <begin position="46"/>
        <end position="147"/>
    </location>
</feature>
<keyword evidence="2 5" id="KW-0690">Ribosome biogenesis</keyword>
<evidence type="ECO:0000256" key="2">
    <source>
        <dbReference type="ARBA" id="ARBA00022517"/>
    </source>
</evidence>
<dbReference type="PANTHER" id="PTHR33317">
    <property type="entry name" value="POLYNUCLEOTIDYL TRANSFERASE, RIBONUCLEASE H-LIKE SUPERFAMILY PROTEIN"/>
    <property type="match status" value="1"/>
</dbReference>
<evidence type="ECO:0000259" key="6">
    <source>
        <dbReference type="SMART" id="SM00732"/>
    </source>
</evidence>
<dbReference type="GO" id="GO:0000967">
    <property type="term" value="P:rRNA 5'-end processing"/>
    <property type="evidence" value="ECO:0007669"/>
    <property type="project" value="UniProtKB-UniRule"/>
</dbReference>
<comment type="subcellular location">
    <subcellularLocation>
        <location evidence="5">Cytoplasm</location>
    </subcellularLocation>
</comment>
<dbReference type="EMBL" id="WTUX01000011">
    <property type="protein sequence ID" value="MZR12978.1"/>
    <property type="molecule type" value="Genomic_DNA"/>
</dbReference>